<accession>A0A6M4IJZ3</accession>
<reference evidence="1 2" key="1">
    <citation type="submission" date="2020-05" db="EMBL/GenBank/DDBJ databases">
        <title>Complete genome sequence of Gemmatimonas greenlandica TET16.</title>
        <authorList>
            <person name="Zeng Y."/>
        </authorList>
    </citation>
    <scope>NUCLEOTIDE SEQUENCE [LARGE SCALE GENOMIC DNA]</scope>
    <source>
        <strain evidence="1 2">TET16</strain>
    </source>
</reference>
<dbReference type="RefSeq" id="WP_171224824.1">
    <property type="nucleotide sequence ID" value="NZ_CP053085.1"/>
</dbReference>
<gene>
    <name evidence="1" type="ORF">HKW67_07685</name>
</gene>
<keyword evidence="2" id="KW-1185">Reference proteome</keyword>
<protein>
    <submittedName>
        <fullName evidence="1">Uncharacterized protein</fullName>
    </submittedName>
</protein>
<evidence type="ECO:0000313" key="2">
    <source>
        <dbReference type="Proteomes" id="UP000500938"/>
    </source>
</evidence>
<dbReference type="KEGG" id="ggr:HKW67_07685"/>
<organism evidence="1 2">
    <name type="scientific">Gemmatimonas groenlandica</name>
    <dbReference type="NCBI Taxonomy" id="2732249"/>
    <lineage>
        <taxon>Bacteria</taxon>
        <taxon>Pseudomonadati</taxon>
        <taxon>Gemmatimonadota</taxon>
        <taxon>Gemmatimonadia</taxon>
        <taxon>Gemmatimonadales</taxon>
        <taxon>Gemmatimonadaceae</taxon>
        <taxon>Gemmatimonas</taxon>
    </lineage>
</organism>
<evidence type="ECO:0000313" key="1">
    <source>
        <dbReference type="EMBL" id="QJR35394.1"/>
    </source>
</evidence>
<dbReference type="EMBL" id="CP053085">
    <property type="protein sequence ID" value="QJR35394.1"/>
    <property type="molecule type" value="Genomic_DNA"/>
</dbReference>
<proteinExistence type="predicted"/>
<sequence>MHVVACNAPLGTIDPAPLTSLPINMGVESDRLTAFWNSDDQYLVCVEGETGTAWYRIEAEASAPATDEATRVAIGAMMADILPLGAGRIAFPVGSSGRRVYRVWRASRGAARGNTKGASKAGRTRILGVLAGRSRRLPA</sequence>
<dbReference type="AlphaFoldDB" id="A0A6M4IJZ3"/>
<dbReference type="Proteomes" id="UP000500938">
    <property type="component" value="Chromosome"/>
</dbReference>
<name>A0A6M4IJZ3_9BACT</name>